<evidence type="ECO:0000256" key="1">
    <source>
        <dbReference type="SAM" id="MobiDB-lite"/>
    </source>
</evidence>
<dbReference type="PANTHER" id="PTHR30441">
    <property type="entry name" value="DUF748 DOMAIN-CONTAINING PROTEIN"/>
    <property type="match status" value="1"/>
</dbReference>
<accession>A0A8B2NRG1</accession>
<dbReference type="Proteomes" id="UP000249590">
    <property type="component" value="Unassembled WGS sequence"/>
</dbReference>
<evidence type="ECO:0000313" key="4">
    <source>
        <dbReference type="Proteomes" id="UP000249590"/>
    </source>
</evidence>
<feature type="domain" description="AsmA" evidence="2">
    <location>
        <begin position="853"/>
        <end position="1022"/>
    </location>
</feature>
<feature type="domain" description="AsmA" evidence="2">
    <location>
        <begin position="14"/>
        <end position="128"/>
    </location>
</feature>
<name>A0A8B2NRG1_9HYPH</name>
<dbReference type="EMBL" id="QHHQ01000008">
    <property type="protein sequence ID" value="RAH97720.1"/>
    <property type="molecule type" value="Genomic_DNA"/>
</dbReference>
<dbReference type="InterPro" id="IPR007844">
    <property type="entry name" value="AsmA"/>
</dbReference>
<feature type="compositionally biased region" description="Pro residues" evidence="1">
    <location>
        <begin position="1152"/>
        <end position="1162"/>
    </location>
</feature>
<reference evidence="3 4" key="1">
    <citation type="submission" date="2018-05" db="EMBL/GenBank/DDBJ databases">
        <title>Acuticoccus sediminis sp. nov., isolated from deep-sea sediment of Indian Ocean.</title>
        <authorList>
            <person name="Liu X."/>
            <person name="Lai Q."/>
            <person name="Du Y."/>
            <person name="Sun F."/>
            <person name="Zhang X."/>
            <person name="Wang S."/>
            <person name="Shao Z."/>
        </authorList>
    </citation>
    <scope>NUCLEOTIDE SEQUENCE [LARGE SCALE GENOMIC DNA]</scope>
    <source>
        <strain evidence="3 4">PTG4-2</strain>
    </source>
</reference>
<dbReference type="PANTHER" id="PTHR30441:SF4">
    <property type="entry name" value="PROTEIN ASMA"/>
    <property type="match status" value="1"/>
</dbReference>
<dbReference type="AlphaFoldDB" id="A0A8B2NRG1"/>
<sequence>MNCVNWFIISVGVAIVLALTAAVVGPHFIDWTLYRAQIEANAERALGTEVAFAGGADVRILPRPRVTVENVTLGPASRPLMMARRVEMQLELTPLLKREIQITNLAIEAPIIFARISPNGRMELPDLTAEHTIASYFDVSDVMIDTVTLTDATLVVVDDRTGVRRTLDNITLSGSARSLKGPFNLAGSLKADGWTQNVSISAGALDNGTIPLSVRLAPVGTSVAMTFDGALSPQPTAPGLAGSFAVTSASGVPWSIQGDMALDPVALRLGRATLSYGEGDTPMQLAGSAVYNLTKSDPIALAFAARQMDLDRVDRALRETEEPTAPADMLDRLVDHLSPAVSGLGSLTLPNVPITADIDIGTLIAGGAVTRDVSVRLATGASGLTVERAEALLPGDTHVETNGRITSDGYAGAVRVSASQPSIFAHWWSGEEFAGAVVDPILVEADIDATSQSLDARRLSIRVGDSRATGRWRMRSTPAGRKVDISLGAPIVDVDDVMDAVAIMPRRLVPTNGTDVSVNLTVDRVVIGSVEGSTLNVNASYADGTLQIDALEADRFGGISVFAIGQLGDLKDEPIGSITGTIKVVDGDALAASVRQLFPLSDMARRFGAIAPHLAPGDFSFRIVGDTAPDAPKLAVSLDGSANGTSLTLETAGNPFDPDWTSRPASLSLDVANADASILAQQFGLVPPEGSGPGSLTVRVDGTPATGADTEVRLTAFGTTLGYAGGLRYGEDTGLDGHLTADAETLGPLASLTDLPLPAGAALSLGADVRTEDAVVLDNISGMVDGVAVAGGLRATREGISGSLDIGAADLAALTSLILGPDAWTGTGDGAAWPATAFARIEGPALPVTLDIAADSLALGRNSLADARFKLDLARDRLTISDASGRLADGEASGSLQIARNGAAAELSGAFDLTGANVAPLLWTSGGEPVAEGALSLATRFMSRGYTVADLVTALEGEGTLSVADGRLRAFNAAPFDWPDASGAAPQEGEVRDDFVQHLGAADTRFDTLTADIAIANGTARLSHVAFDPPQELTVSTATFDLGAWQLRADVSLRTIVSGTPAVPIGVIFAGPMGEPDRAVDVSRLTAWAALRSIERLVEAVESDNEALAAEADAQGAPSSRALEELGVAPGTPAAPSAGQDGGPDPAGATTPSPPPALPAPPEDGRSAGTGAPTPAAPAGPAEATPAQRSENSGASSDPVGDYIRNTHSLDPPVTTYESREPSGDPAADGPGPAGGATREPALAD</sequence>
<dbReference type="GO" id="GO:0005886">
    <property type="term" value="C:plasma membrane"/>
    <property type="evidence" value="ECO:0007669"/>
    <property type="project" value="TreeGrafter"/>
</dbReference>
<evidence type="ECO:0000313" key="3">
    <source>
        <dbReference type="EMBL" id="RAH97720.1"/>
    </source>
</evidence>
<keyword evidence="4" id="KW-1185">Reference proteome</keyword>
<feature type="compositionally biased region" description="Low complexity" evidence="1">
    <location>
        <begin position="1134"/>
        <end position="1151"/>
    </location>
</feature>
<evidence type="ECO:0000259" key="2">
    <source>
        <dbReference type="Pfam" id="PF05170"/>
    </source>
</evidence>
<protein>
    <recommendedName>
        <fullName evidence="2">AsmA domain-containing protein</fullName>
    </recommendedName>
</protein>
<dbReference type="Pfam" id="PF05170">
    <property type="entry name" value="AsmA"/>
    <property type="match status" value="2"/>
</dbReference>
<organism evidence="3 4">
    <name type="scientific">Acuticoccus sediminis</name>
    <dbReference type="NCBI Taxonomy" id="2184697"/>
    <lineage>
        <taxon>Bacteria</taxon>
        <taxon>Pseudomonadati</taxon>
        <taxon>Pseudomonadota</taxon>
        <taxon>Alphaproteobacteria</taxon>
        <taxon>Hyphomicrobiales</taxon>
        <taxon>Amorphaceae</taxon>
        <taxon>Acuticoccus</taxon>
    </lineage>
</organism>
<feature type="region of interest" description="Disordered" evidence="1">
    <location>
        <begin position="1128"/>
        <end position="1245"/>
    </location>
</feature>
<proteinExistence type="predicted"/>
<feature type="compositionally biased region" description="Low complexity" evidence="1">
    <location>
        <begin position="1169"/>
        <end position="1187"/>
    </location>
</feature>
<dbReference type="InterPro" id="IPR052894">
    <property type="entry name" value="AsmA-related"/>
</dbReference>
<dbReference type="GO" id="GO:0090313">
    <property type="term" value="P:regulation of protein targeting to membrane"/>
    <property type="evidence" value="ECO:0007669"/>
    <property type="project" value="TreeGrafter"/>
</dbReference>
<gene>
    <name evidence="3" type="ORF">DLJ53_28145</name>
</gene>
<comment type="caution">
    <text evidence="3">The sequence shown here is derived from an EMBL/GenBank/DDBJ whole genome shotgun (WGS) entry which is preliminary data.</text>
</comment>